<dbReference type="HOGENOM" id="CLU_2633578_0_0_9"/>
<proteinExistence type="predicted"/>
<dbReference type="RefSeq" id="WP_008855372.1">
    <property type="nucleotide sequence ID" value="NZ_JH590995.1"/>
</dbReference>
<evidence type="ECO:0000313" key="2">
    <source>
        <dbReference type="Proteomes" id="UP000005025"/>
    </source>
</evidence>
<sequence length="81" mass="8737">MKTMEISQTDFDILDAIQTGRVGSGTLINHFVDYCDNAIGGHPQPLIDAGLIESDGRTVDGLTDAGLAAWKDYKAKHESDD</sequence>
<comment type="caution">
    <text evidence="1">The sequence shown here is derived from an EMBL/GenBank/DDBJ whole genome shotgun (WGS) entry which is preliminary data.</text>
</comment>
<evidence type="ECO:0000313" key="1">
    <source>
        <dbReference type="EMBL" id="EHO54286.1"/>
    </source>
</evidence>
<dbReference type="AlphaFoldDB" id="H1LC65"/>
<organism evidence="1 2">
    <name type="scientific">Lentilactobacillus kisonensis F0435</name>
    <dbReference type="NCBI Taxonomy" id="797516"/>
    <lineage>
        <taxon>Bacteria</taxon>
        <taxon>Bacillati</taxon>
        <taxon>Bacillota</taxon>
        <taxon>Bacilli</taxon>
        <taxon>Lactobacillales</taxon>
        <taxon>Lactobacillaceae</taxon>
        <taxon>Lentilactobacillus</taxon>
    </lineage>
</organism>
<dbReference type="PATRIC" id="fig|797516.3.peg.155"/>
<name>H1LC65_9LACO</name>
<gene>
    <name evidence="1" type="ORF">HMPREF9104_00178</name>
</gene>
<protein>
    <submittedName>
        <fullName evidence="1">Uncharacterized protein</fullName>
    </submittedName>
</protein>
<accession>H1LC65</accession>
<dbReference type="Proteomes" id="UP000005025">
    <property type="component" value="Unassembled WGS sequence"/>
</dbReference>
<reference evidence="1 2" key="1">
    <citation type="submission" date="2011-09" db="EMBL/GenBank/DDBJ databases">
        <authorList>
            <person name="Weinstock G."/>
            <person name="Sodergren E."/>
            <person name="Clifton S."/>
            <person name="Fulton L."/>
            <person name="Fulton B."/>
            <person name="Courtney L."/>
            <person name="Fronick C."/>
            <person name="Harrison M."/>
            <person name="Strong C."/>
            <person name="Farmer C."/>
            <person name="Delahaunty K."/>
            <person name="Markovic C."/>
            <person name="Hall O."/>
            <person name="Minx P."/>
            <person name="Tomlinson C."/>
            <person name="Mitreva M."/>
            <person name="Hou S."/>
            <person name="Chen J."/>
            <person name="Wollam A."/>
            <person name="Pepin K.H."/>
            <person name="Johnson M."/>
            <person name="Bhonagiri V."/>
            <person name="Zhang X."/>
            <person name="Suruliraj S."/>
            <person name="Warren W."/>
            <person name="Chinwalla A."/>
            <person name="Mardis E.R."/>
            <person name="Wilson R.K."/>
        </authorList>
    </citation>
    <scope>NUCLEOTIDE SEQUENCE [LARGE SCALE GENOMIC DNA]</scope>
    <source>
        <strain evidence="1 2">F0435</strain>
    </source>
</reference>
<dbReference type="EMBL" id="AGRJ01000019">
    <property type="protein sequence ID" value="EHO54286.1"/>
    <property type="molecule type" value="Genomic_DNA"/>
</dbReference>